<keyword evidence="1" id="KW-1133">Transmembrane helix</keyword>
<evidence type="ECO:0000256" key="1">
    <source>
        <dbReference type="SAM" id="Phobius"/>
    </source>
</evidence>
<reference evidence="2 3" key="1">
    <citation type="submission" date="2019-02" db="EMBL/GenBank/DDBJ databases">
        <title>Sequencing the genomes of 1000 actinobacteria strains.</title>
        <authorList>
            <person name="Klenk H.-P."/>
        </authorList>
    </citation>
    <scope>NUCLEOTIDE SEQUENCE [LARGE SCALE GENOMIC DNA]</scope>
    <source>
        <strain evidence="2 3">DSM 45162</strain>
    </source>
</reference>
<proteinExistence type="predicted"/>
<feature type="transmembrane region" description="Helical" evidence="1">
    <location>
        <begin position="76"/>
        <end position="103"/>
    </location>
</feature>
<dbReference type="Proteomes" id="UP000292564">
    <property type="component" value="Unassembled WGS sequence"/>
</dbReference>
<keyword evidence="1" id="KW-0812">Transmembrane</keyword>
<comment type="caution">
    <text evidence="2">The sequence shown here is derived from an EMBL/GenBank/DDBJ whole genome shotgun (WGS) entry which is preliminary data.</text>
</comment>
<sequence>MSYQVPPPVAVPTVPAAPASRRRPVSVTLAAVLLGLMALAGLAYAITTIAIAPGVVTRFRDAAQGAASAEVDGFASVVWIGAAVGAVVAVILFALCVVLALGLRRGSNAARIGTWVVSGLGLLAGFGSLIMVLVQRSGEGDPGSLGAALSGAYPDGWIGLNVTAAVAQMVGYLIVAGLLLAAPASFFGRGPEATGGATAGTAAPGSPYGHGVLIGHGAPYGTGAGAYGTGYPPVASITPTPGQDDEFWSRPSA</sequence>
<evidence type="ECO:0000313" key="3">
    <source>
        <dbReference type="Proteomes" id="UP000292564"/>
    </source>
</evidence>
<keyword evidence="1" id="KW-0472">Membrane</keyword>
<feature type="transmembrane region" description="Helical" evidence="1">
    <location>
        <begin position="156"/>
        <end position="181"/>
    </location>
</feature>
<keyword evidence="3" id="KW-1185">Reference proteome</keyword>
<feature type="transmembrane region" description="Helical" evidence="1">
    <location>
        <begin position="29"/>
        <end position="56"/>
    </location>
</feature>
<name>A0A4Q7ZKN2_9ACTN</name>
<dbReference type="OrthoDB" id="3298627at2"/>
<protein>
    <submittedName>
        <fullName evidence="2">Uncharacterized protein</fullName>
    </submittedName>
</protein>
<accession>A0A4Q7ZKN2</accession>
<dbReference type="EMBL" id="SHKY01000001">
    <property type="protein sequence ID" value="RZU50893.1"/>
    <property type="molecule type" value="Genomic_DNA"/>
</dbReference>
<gene>
    <name evidence="2" type="ORF">EV385_2685</name>
</gene>
<feature type="transmembrane region" description="Helical" evidence="1">
    <location>
        <begin position="115"/>
        <end position="136"/>
    </location>
</feature>
<dbReference type="AlphaFoldDB" id="A0A4Q7ZKN2"/>
<dbReference type="RefSeq" id="WP_130509751.1">
    <property type="nucleotide sequence ID" value="NZ_SHKY01000001.1"/>
</dbReference>
<evidence type="ECO:0000313" key="2">
    <source>
        <dbReference type="EMBL" id="RZU50893.1"/>
    </source>
</evidence>
<organism evidence="2 3">
    <name type="scientific">Krasilnikovia cinnamomea</name>
    <dbReference type="NCBI Taxonomy" id="349313"/>
    <lineage>
        <taxon>Bacteria</taxon>
        <taxon>Bacillati</taxon>
        <taxon>Actinomycetota</taxon>
        <taxon>Actinomycetes</taxon>
        <taxon>Micromonosporales</taxon>
        <taxon>Micromonosporaceae</taxon>
        <taxon>Krasilnikovia</taxon>
    </lineage>
</organism>